<dbReference type="InterPro" id="IPR007197">
    <property type="entry name" value="rSAM"/>
</dbReference>
<keyword evidence="2 6" id="KW-0949">S-adenosyl-L-methionine</keyword>
<keyword evidence="3 6" id="KW-0479">Metal-binding</keyword>
<evidence type="ECO:0000256" key="3">
    <source>
        <dbReference type="ARBA" id="ARBA00022723"/>
    </source>
</evidence>
<name>A0A7V1N2W5_DESA2</name>
<dbReference type="SFLD" id="SFLDG01101">
    <property type="entry name" value="Uncharacterised_Radical_SAM_Su"/>
    <property type="match status" value="1"/>
</dbReference>
<reference evidence="8" key="1">
    <citation type="journal article" date="2020" name="mSystems">
        <title>Genome- and Community-Level Interaction Insights into Carbon Utilization and Element Cycling Functions of Hydrothermarchaeota in Hydrothermal Sediment.</title>
        <authorList>
            <person name="Zhou Z."/>
            <person name="Liu Y."/>
            <person name="Xu W."/>
            <person name="Pan J."/>
            <person name="Luo Z.H."/>
            <person name="Li M."/>
        </authorList>
    </citation>
    <scope>NUCLEOTIDE SEQUENCE [LARGE SCALE GENOMIC DNA]</scope>
    <source>
        <strain evidence="8">HyVt-45</strain>
    </source>
</reference>
<dbReference type="InterPro" id="IPR058240">
    <property type="entry name" value="rSAM_sf"/>
</dbReference>
<evidence type="ECO:0000313" key="8">
    <source>
        <dbReference type="EMBL" id="HEB74421.1"/>
    </source>
</evidence>
<dbReference type="Gene3D" id="3.20.20.70">
    <property type="entry name" value="Aldolase class I"/>
    <property type="match status" value="1"/>
</dbReference>
<organism evidence="8">
    <name type="scientific">Desulfofervidus auxilii</name>
    <dbReference type="NCBI Taxonomy" id="1621989"/>
    <lineage>
        <taxon>Bacteria</taxon>
        <taxon>Pseudomonadati</taxon>
        <taxon>Thermodesulfobacteriota</taxon>
        <taxon>Candidatus Desulfofervidia</taxon>
        <taxon>Candidatus Desulfofervidales</taxon>
        <taxon>Candidatus Desulfofervidaceae</taxon>
        <taxon>Candidatus Desulfofervidus</taxon>
    </lineage>
</organism>
<protein>
    <submittedName>
        <fullName evidence="8">AmmeMemoRadiSam system radical SAM enzyme</fullName>
    </submittedName>
</protein>
<feature type="domain" description="Radical SAM core" evidence="7">
    <location>
        <begin position="79"/>
        <end position="294"/>
    </location>
</feature>
<dbReference type="InterPro" id="IPR034457">
    <property type="entry name" value="Organic_radical-activating"/>
</dbReference>
<keyword evidence="4 6" id="KW-0408">Iron</keyword>
<evidence type="ECO:0000256" key="6">
    <source>
        <dbReference type="PIRSR" id="PIRSR004869-50"/>
    </source>
</evidence>
<gene>
    <name evidence="8" type="primary">amrS</name>
    <name evidence="8" type="ORF">ENJ03_04295</name>
</gene>
<dbReference type="SFLD" id="SFLDS00029">
    <property type="entry name" value="Radical_SAM"/>
    <property type="match status" value="1"/>
</dbReference>
<dbReference type="PROSITE" id="PS51918">
    <property type="entry name" value="RADICAL_SAM"/>
    <property type="match status" value="1"/>
</dbReference>
<feature type="binding site" evidence="6">
    <location>
        <position position="94"/>
    </location>
    <ligand>
        <name>[4Fe-4S] cluster</name>
        <dbReference type="ChEBI" id="CHEBI:49883"/>
        <note>4Fe-4S-S-AdoMet</note>
    </ligand>
</feature>
<dbReference type="PANTHER" id="PTHR30352:SF5">
    <property type="entry name" value="PYRUVATE FORMATE-LYASE 1-ACTIVATING ENZYME"/>
    <property type="match status" value="1"/>
</dbReference>
<accession>A0A7V1N2W5</accession>
<dbReference type="GO" id="GO:0003824">
    <property type="term" value="F:catalytic activity"/>
    <property type="evidence" value="ECO:0007669"/>
    <property type="project" value="InterPro"/>
</dbReference>
<dbReference type="InterPro" id="IPR016431">
    <property type="entry name" value="Pyrv-formate_lyase-activ_prd"/>
</dbReference>
<feature type="binding site" evidence="6">
    <location>
        <position position="98"/>
    </location>
    <ligand>
        <name>[4Fe-4S] cluster</name>
        <dbReference type="ChEBI" id="CHEBI:49883"/>
        <note>4Fe-4S-S-AdoMet</note>
    </ligand>
</feature>
<keyword evidence="5 6" id="KW-0411">Iron-sulfur</keyword>
<dbReference type="CDD" id="cd01335">
    <property type="entry name" value="Radical_SAM"/>
    <property type="match status" value="1"/>
</dbReference>
<dbReference type="Proteomes" id="UP000886268">
    <property type="component" value="Unassembled WGS sequence"/>
</dbReference>
<evidence type="ECO:0000256" key="5">
    <source>
        <dbReference type="ARBA" id="ARBA00023014"/>
    </source>
</evidence>
<dbReference type="Pfam" id="PF04055">
    <property type="entry name" value="Radical_SAM"/>
    <property type="match status" value="1"/>
</dbReference>
<comment type="cofactor">
    <cofactor evidence="6">
        <name>[4Fe-4S] cluster</name>
        <dbReference type="ChEBI" id="CHEBI:49883"/>
    </cofactor>
    <text evidence="6">Binds 1 [4Fe-4S] cluster. The cluster is coordinated with 3 cysteines and an exchangeable S-adenosyl-L-methionine.</text>
</comment>
<evidence type="ECO:0000259" key="7">
    <source>
        <dbReference type="PROSITE" id="PS51918"/>
    </source>
</evidence>
<dbReference type="AlphaFoldDB" id="A0A7V1N2W5"/>
<evidence type="ECO:0000256" key="4">
    <source>
        <dbReference type="ARBA" id="ARBA00023004"/>
    </source>
</evidence>
<dbReference type="NCBIfam" id="TIGR04337">
    <property type="entry name" value="AmmeMemoSam_rS"/>
    <property type="match status" value="1"/>
</dbReference>
<dbReference type="GO" id="GO:0051539">
    <property type="term" value="F:4 iron, 4 sulfur cluster binding"/>
    <property type="evidence" value="ECO:0007669"/>
    <property type="project" value="UniProtKB-KW"/>
</dbReference>
<feature type="binding site" evidence="6">
    <location>
        <position position="101"/>
    </location>
    <ligand>
        <name>[4Fe-4S] cluster</name>
        <dbReference type="ChEBI" id="CHEBI:49883"/>
        <note>4Fe-4S-S-AdoMet</note>
    </ligand>
</feature>
<dbReference type="InterPro" id="IPR027596">
    <property type="entry name" value="AmmeMemoSam_rS"/>
</dbReference>
<dbReference type="GO" id="GO:0046872">
    <property type="term" value="F:metal ion binding"/>
    <property type="evidence" value="ECO:0007669"/>
    <property type="project" value="UniProtKB-KW"/>
</dbReference>
<dbReference type="InterPro" id="IPR013785">
    <property type="entry name" value="Aldolase_TIM"/>
</dbReference>
<dbReference type="PIRSF" id="PIRSF004869">
    <property type="entry name" value="PflX_prd"/>
    <property type="match status" value="1"/>
</dbReference>
<evidence type="ECO:0000256" key="1">
    <source>
        <dbReference type="ARBA" id="ARBA00022485"/>
    </source>
</evidence>
<dbReference type="SUPFAM" id="SSF102114">
    <property type="entry name" value="Radical SAM enzymes"/>
    <property type="match status" value="1"/>
</dbReference>
<dbReference type="PANTHER" id="PTHR30352">
    <property type="entry name" value="PYRUVATE FORMATE-LYASE-ACTIVATING ENZYME"/>
    <property type="match status" value="1"/>
</dbReference>
<proteinExistence type="predicted"/>
<comment type="caution">
    <text evidence="8">The sequence shown here is derived from an EMBL/GenBank/DDBJ whole genome shotgun (WGS) entry which is preliminary data.</text>
</comment>
<keyword evidence="1" id="KW-0004">4Fe-4S</keyword>
<sequence>MNYPTVKKAILQEEIKEGQACLTARQVRCVLCERRCVIKEGKTGVCKTRKNINGCLYTLVYGDISALEARPIEIKPFFHFYPGSRALTFSTWSCNFDCPWCQNWHLSKNAPNPGSARFIEPELMVEIAQQEKTDGLCISFQEPTVLFEYALDVFKLAKKKGLYNTFVSNGYMTLEALKLLKEAGMDAINIDIKGDKQVYKEYLGAREEVIWRNAKAAKEMGMHVEMVHLIVSGLNDELKKIKKIVEKHLKYLGPQTPLHFTRYFPAYNYHKPPTAISILEQAYTLAQKKGVLFPYIGNIPGHRGENTYCPHCYSLLIKRHGWQVVENYLTQNTCPFCGQYIPVVI</sequence>
<dbReference type="EMBL" id="DRKW01000251">
    <property type="protein sequence ID" value="HEB74421.1"/>
    <property type="molecule type" value="Genomic_DNA"/>
</dbReference>
<evidence type="ECO:0000256" key="2">
    <source>
        <dbReference type="ARBA" id="ARBA00022691"/>
    </source>
</evidence>